<dbReference type="SUPFAM" id="SSF54675">
    <property type="entry name" value="Nicotinate/Quinolinate PRTase N-terminal domain-like"/>
    <property type="match status" value="1"/>
</dbReference>
<comment type="similarity">
    <text evidence="3 9">Belongs to the NadC/ModD family.</text>
</comment>
<evidence type="ECO:0000256" key="7">
    <source>
        <dbReference type="ARBA" id="ARBA00022679"/>
    </source>
</evidence>
<dbReference type="Pfam" id="PF01729">
    <property type="entry name" value="QRPTase_C"/>
    <property type="match status" value="1"/>
</dbReference>
<dbReference type="EMBL" id="JACGBB010000024">
    <property type="protein sequence ID" value="MBZ7988006.1"/>
    <property type="molecule type" value="Genomic_DNA"/>
</dbReference>
<evidence type="ECO:0000256" key="4">
    <source>
        <dbReference type="ARBA" id="ARBA00011944"/>
    </source>
</evidence>
<dbReference type="SUPFAM" id="SSF51690">
    <property type="entry name" value="Nicotinate/Quinolinate PRTase C-terminal domain-like"/>
    <property type="match status" value="1"/>
</dbReference>
<sequence length="277" mass="31598">MIESEIELVKKELAIDLGRGDLFSKLELFDDVISVDIKSKSDGIFAGEKYFKYICNMYNIKYELFIKDKDTIKKGQKLANLKANKSVILKTERSILNFIQHASGIASKTHNMMSLIKDYNVVLLDTRKTRPGLRVLEKYAVRCGGASNHRMGLDDCIMLKDTHFLGVSNWQEYVKELRKKIPFYTPIEIECDTIDEVKKALECDINAILLDNMDYETCKNAVLLRNEKARHIKLEASGNINENNIIFYAKTGVDAISSGCIIYDAIWLDFSMRPSNG</sequence>
<evidence type="ECO:0000256" key="9">
    <source>
        <dbReference type="PIRNR" id="PIRNR006250"/>
    </source>
</evidence>
<dbReference type="InterPro" id="IPR002638">
    <property type="entry name" value="Quinolinate_PRibosylTrfase_C"/>
</dbReference>
<evidence type="ECO:0000256" key="6">
    <source>
        <dbReference type="ARBA" id="ARBA00022676"/>
    </source>
</evidence>
<evidence type="ECO:0000256" key="3">
    <source>
        <dbReference type="ARBA" id="ARBA00009400"/>
    </source>
</evidence>
<feature type="domain" description="Quinolinate phosphoribosyl transferase C-terminal" evidence="10">
    <location>
        <begin position="105"/>
        <end position="273"/>
    </location>
</feature>
<evidence type="ECO:0000256" key="2">
    <source>
        <dbReference type="ARBA" id="ARBA00004893"/>
    </source>
</evidence>
<dbReference type="Gene3D" id="3.20.20.70">
    <property type="entry name" value="Aldolase class I"/>
    <property type="match status" value="1"/>
</dbReference>
<dbReference type="EC" id="2.4.2.19" evidence="4"/>
<keyword evidence="5" id="KW-0662">Pyridine nucleotide biosynthesis</keyword>
<comment type="caution">
    <text evidence="12">The sequence shown here is derived from an EMBL/GenBank/DDBJ whole genome shotgun (WGS) entry which is preliminary data.</text>
</comment>
<keyword evidence="6 9" id="KW-0328">Glycosyltransferase</keyword>
<dbReference type="RefSeq" id="WP_224325535.1">
    <property type="nucleotide sequence ID" value="NZ_JACGBB010000024.1"/>
</dbReference>
<dbReference type="Gene3D" id="3.90.1170.20">
    <property type="entry name" value="Quinolinate phosphoribosyl transferase, N-terminal domain"/>
    <property type="match status" value="1"/>
</dbReference>
<evidence type="ECO:0000313" key="13">
    <source>
        <dbReference type="Proteomes" id="UP000786183"/>
    </source>
</evidence>
<comment type="pathway">
    <text evidence="2">Cofactor biosynthesis; NAD(+) biosynthesis; nicotinate D-ribonucleotide from quinolinate: step 1/1.</text>
</comment>
<keyword evidence="7 9" id="KW-0808">Transferase</keyword>
<dbReference type="InterPro" id="IPR013785">
    <property type="entry name" value="Aldolase_TIM"/>
</dbReference>
<gene>
    <name evidence="12" type="ORF">AVCANL283_07870</name>
</gene>
<comment type="function">
    <text evidence="1">Involved in the catabolism of quinolinic acid (QA).</text>
</comment>
<dbReference type="Pfam" id="PF02749">
    <property type="entry name" value="QRPTase_N"/>
    <property type="match status" value="1"/>
</dbReference>
<organism evidence="12 13">
    <name type="scientific">Campylobacter canadensis</name>
    <dbReference type="NCBI Taxonomy" id="449520"/>
    <lineage>
        <taxon>Bacteria</taxon>
        <taxon>Pseudomonadati</taxon>
        <taxon>Campylobacterota</taxon>
        <taxon>Epsilonproteobacteria</taxon>
        <taxon>Campylobacterales</taxon>
        <taxon>Campylobacteraceae</taxon>
        <taxon>Campylobacter</taxon>
    </lineage>
</organism>
<protein>
    <recommendedName>
        <fullName evidence="4">nicotinate-nucleotide diphosphorylase (carboxylating)</fullName>
        <ecNumber evidence="4">2.4.2.19</ecNumber>
    </recommendedName>
    <alternativeName>
        <fullName evidence="8">Quinolinate phosphoribosyltransferase [decarboxylating]</fullName>
    </alternativeName>
</protein>
<dbReference type="PIRSF" id="PIRSF006250">
    <property type="entry name" value="NadC_ModD"/>
    <property type="match status" value="1"/>
</dbReference>
<evidence type="ECO:0000256" key="8">
    <source>
        <dbReference type="ARBA" id="ARBA00033102"/>
    </source>
</evidence>
<dbReference type="CDD" id="cd01572">
    <property type="entry name" value="QPRTase"/>
    <property type="match status" value="1"/>
</dbReference>
<name>A0ABS7WTA0_9BACT</name>
<dbReference type="InterPro" id="IPR036068">
    <property type="entry name" value="Nicotinate_pribotase-like_C"/>
</dbReference>
<evidence type="ECO:0000313" key="12">
    <source>
        <dbReference type="EMBL" id="MBZ7988006.1"/>
    </source>
</evidence>
<dbReference type="PANTHER" id="PTHR32179">
    <property type="entry name" value="NICOTINATE-NUCLEOTIDE PYROPHOSPHORYLASE [CARBOXYLATING]"/>
    <property type="match status" value="1"/>
</dbReference>
<keyword evidence="13" id="KW-1185">Reference proteome</keyword>
<dbReference type="InterPro" id="IPR022412">
    <property type="entry name" value="Quinolinate_PRibosylTrfase_N"/>
</dbReference>
<dbReference type="PANTHER" id="PTHR32179:SF3">
    <property type="entry name" value="NICOTINATE-NUCLEOTIDE PYROPHOSPHORYLASE [CARBOXYLATING]"/>
    <property type="match status" value="1"/>
</dbReference>
<feature type="domain" description="Quinolinate phosphoribosyl transferase N-terminal" evidence="11">
    <location>
        <begin position="30"/>
        <end position="103"/>
    </location>
</feature>
<reference evidence="12 13" key="1">
    <citation type="submission" date="2020-07" db="EMBL/GenBank/DDBJ databases">
        <title>Transfer of Campylobacter canadensis to the novel genus Avispirillum gen. nov., that also includes two novel species recovered from migratory waterfowl: Avispirillum anseris sp. nov. and Avispirillum brantae sp. nov.</title>
        <authorList>
            <person name="Miller W.G."/>
            <person name="Chapman M.H."/>
            <person name="Yee E."/>
            <person name="Inglis G.D."/>
        </authorList>
    </citation>
    <scope>NUCLEOTIDE SEQUENCE [LARGE SCALE GENOMIC DNA]</scope>
    <source>
        <strain evidence="12 13">L283</strain>
    </source>
</reference>
<dbReference type="InterPro" id="IPR037128">
    <property type="entry name" value="Quinolinate_PRibosylTase_N_sf"/>
</dbReference>
<evidence type="ECO:0000256" key="5">
    <source>
        <dbReference type="ARBA" id="ARBA00022642"/>
    </source>
</evidence>
<evidence type="ECO:0000256" key="1">
    <source>
        <dbReference type="ARBA" id="ARBA00003237"/>
    </source>
</evidence>
<dbReference type="Proteomes" id="UP000786183">
    <property type="component" value="Unassembled WGS sequence"/>
</dbReference>
<accession>A0ABS7WTA0</accession>
<dbReference type="InterPro" id="IPR027277">
    <property type="entry name" value="NadC/ModD"/>
</dbReference>
<proteinExistence type="inferred from homology"/>
<evidence type="ECO:0000259" key="10">
    <source>
        <dbReference type="Pfam" id="PF01729"/>
    </source>
</evidence>
<evidence type="ECO:0000259" key="11">
    <source>
        <dbReference type="Pfam" id="PF02749"/>
    </source>
</evidence>
<dbReference type="NCBIfam" id="TIGR00078">
    <property type="entry name" value="nadC"/>
    <property type="match status" value="1"/>
</dbReference>
<dbReference type="InterPro" id="IPR004393">
    <property type="entry name" value="NadC"/>
</dbReference>